<dbReference type="Proteomes" id="UP001215280">
    <property type="component" value="Unassembled WGS sequence"/>
</dbReference>
<evidence type="ECO:0000313" key="2">
    <source>
        <dbReference type="EMBL" id="KAJ7741216.1"/>
    </source>
</evidence>
<dbReference type="EMBL" id="JARJLG010000124">
    <property type="protein sequence ID" value="KAJ7741216.1"/>
    <property type="molecule type" value="Genomic_DNA"/>
</dbReference>
<evidence type="ECO:0000256" key="1">
    <source>
        <dbReference type="SAM" id="MobiDB-lite"/>
    </source>
</evidence>
<name>A0AAD7IEE5_9AGAR</name>
<keyword evidence="3" id="KW-1185">Reference proteome</keyword>
<reference evidence="2" key="1">
    <citation type="submission" date="2023-03" db="EMBL/GenBank/DDBJ databases">
        <title>Massive genome expansion in bonnet fungi (Mycena s.s.) driven by repeated elements and novel gene families across ecological guilds.</title>
        <authorList>
            <consortium name="Lawrence Berkeley National Laboratory"/>
            <person name="Harder C.B."/>
            <person name="Miyauchi S."/>
            <person name="Viragh M."/>
            <person name="Kuo A."/>
            <person name="Thoen E."/>
            <person name="Andreopoulos B."/>
            <person name="Lu D."/>
            <person name="Skrede I."/>
            <person name="Drula E."/>
            <person name="Henrissat B."/>
            <person name="Morin E."/>
            <person name="Kohler A."/>
            <person name="Barry K."/>
            <person name="LaButti K."/>
            <person name="Morin E."/>
            <person name="Salamov A."/>
            <person name="Lipzen A."/>
            <person name="Mereny Z."/>
            <person name="Hegedus B."/>
            <person name="Baldrian P."/>
            <person name="Stursova M."/>
            <person name="Weitz H."/>
            <person name="Taylor A."/>
            <person name="Grigoriev I.V."/>
            <person name="Nagy L.G."/>
            <person name="Martin F."/>
            <person name="Kauserud H."/>
        </authorList>
    </citation>
    <scope>NUCLEOTIDE SEQUENCE</scope>
    <source>
        <strain evidence="2">CBHHK188m</strain>
    </source>
</reference>
<feature type="region of interest" description="Disordered" evidence="1">
    <location>
        <begin position="180"/>
        <end position="205"/>
    </location>
</feature>
<feature type="region of interest" description="Disordered" evidence="1">
    <location>
        <begin position="55"/>
        <end position="83"/>
    </location>
</feature>
<proteinExistence type="predicted"/>
<sequence length="205" mass="22530">MANPIDQTKSASHRSHRHTELVLSRTYHCVTRSSRRSDLPRSLVLALLRPLGHHAAHNPSEYPQPRVTFGTSRPPRPRSPRPSPFQLALGLGPTNAFLRVAVAAVATEIATVSECALTSNDSPFAQNKSPWLRLSAWIRQKPAQLRPPLHLPLDLLAPLNQPEPVCQRTQRANTYIPAYNRSRQGEAGINPGRGGVDSDLVSNGD</sequence>
<gene>
    <name evidence="2" type="ORF">DFH07DRAFT_965107</name>
</gene>
<accession>A0AAD7IEE5</accession>
<comment type="caution">
    <text evidence="2">The sequence shown here is derived from an EMBL/GenBank/DDBJ whole genome shotgun (WGS) entry which is preliminary data.</text>
</comment>
<evidence type="ECO:0000313" key="3">
    <source>
        <dbReference type="Proteomes" id="UP001215280"/>
    </source>
</evidence>
<protein>
    <submittedName>
        <fullName evidence="2">Uncharacterized protein</fullName>
    </submittedName>
</protein>
<organism evidence="2 3">
    <name type="scientific">Mycena maculata</name>
    <dbReference type="NCBI Taxonomy" id="230809"/>
    <lineage>
        <taxon>Eukaryota</taxon>
        <taxon>Fungi</taxon>
        <taxon>Dikarya</taxon>
        <taxon>Basidiomycota</taxon>
        <taxon>Agaricomycotina</taxon>
        <taxon>Agaricomycetes</taxon>
        <taxon>Agaricomycetidae</taxon>
        <taxon>Agaricales</taxon>
        <taxon>Marasmiineae</taxon>
        <taxon>Mycenaceae</taxon>
        <taxon>Mycena</taxon>
    </lineage>
</organism>
<dbReference type="AlphaFoldDB" id="A0AAD7IEE5"/>